<feature type="domain" description="DUF7730" evidence="1">
    <location>
        <begin position="5"/>
        <end position="100"/>
    </location>
</feature>
<gene>
    <name evidence="2" type="ORF">B0T16DRAFT_386662</name>
</gene>
<evidence type="ECO:0000259" key="1">
    <source>
        <dbReference type="Pfam" id="PF24864"/>
    </source>
</evidence>
<dbReference type="InterPro" id="IPR038883">
    <property type="entry name" value="AN11006-like"/>
</dbReference>
<dbReference type="EMBL" id="JAULSV010000002">
    <property type="protein sequence ID" value="KAK0651181.1"/>
    <property type="molecule type" value="Genomic_DNA"/>
</dbReference>
<evidence type="ECO:0000313" key="2">
    <source>
        <dbReference type="EMBL" id="KAK0651181.1"/>
    </source>
</evidence>
<dbReference type="PANTHER" id="PTHR42085:SF2">
    <property type="entry name" value="F-BOX DOMAIN-CONTAINING PROTEIN"/>
    <property type="match status" value="1"/>
</dbReference>
<keyword evidence="3" id="KW-1185">Reference proteome</keyword>
<protein>
    <recommendedName>
        <fullName evidence="1">DUF7730 domain-containing protein</fullName>
    </recommendedName>
</protein>
<dbReference type="Pfam" id="PF24864">
    <property type="entry name" value="DUF7730"/>
    <property type="match status" value="1"/>
</dbReference>
<dbReference type="AlphaFoldDB" id="A0AA39YEI5"/>
<dbReference type="Proteomes" id="UP001174936">
    <property type="component" value="Unassembled WGS sequence"/>
</dbReference>
<dbReference type="InterPro" id="IPR056632">
    <property type="entry name" value="DUF7730"/>
</dbReference>
<reference evidence="2" key="1">
    <citation type="submission" date="2023-06" db="EMBL/GenBank/DDBJ databases">
        <title>Genome-scale phylogeny and comparative genomics of the fungal order Sordariales.</title>
        <authorList>
            <consortium name="Lawrence Berkeley National Laboratory"/>
            <person name="Hensen N."/>
            <person name="Bonometti L."/>
            <person name="Westerberg I."/>
            <person name="Brannstrom I.O."/>
            <person name="Guillou S."/>
            <person name="Cros-Aarteil S."/>
            <person name="Calhoun S."/>
            <person name="Haridas S."/>
            <person name="Kuo A."/>
            <person name="Mondo S."/>
            <person name="Pangilinan J."/>
            <person name="Riley R."/>
            <person name="Labutti K."/>
            <person name="Andreopoulos B."/>
            <person name="Lipzen A."/>
            <person name="Chen C."/>
            <person name="Yanf M."/>
            <person name="Daum C."/>
            <person name="Ng V."/>
            <person name="Clum A."/>
            <person name="Steindorff A."/>
            <person name="Ohm R."/>
            <person name="Martin F."/>
            <person name="Silar P."/>
            <person name="Natvig D."/>
            <person name="Lalanne C."/>
            <person name="Gautier V."/>
            <person name="Ament-Velasquez S.L."/>
            <person name="Kruys A."/>
            <person name="Hutchinson M.I."/>
            <person name="Powell A.J."/>
            <person name="Barry K."/>
            <person name="Miller A.N."/>
            <person name="Grigoriev I.V."/>
            <person name="Debuchy R."/>
            <person name="Gladieux P."/>
            <person name="Thoren M.H."/>
            <person name="Johannesson H."/>
        </authorList>
    </citation>
    <scope>NUCLEOTIDE SEQUENCE</scope>
    <source>
        <strain evidence="2">SMH2532-1</strain>
    </source>
</reference>
<accession>A0AA39YEI5</accession>
<name>A0AA39YEI5_9PEZI</name>
<dbReference type="PANTHER" id="PTHR42085">
    <property type="entry name" value="F-BOX DOMAIN-CONTAINING PROTEIN"/>
    <property type="match status" value="1"/>
</dbReference>
<proteinExistence type="predicted"/>
<comment type="caution">
    <text evidence="2">The sequence shown here is derived from an EMBL/GenBank/DDBJ whole genome shotgun (WGS) entry which is preliminary data.</text>
</comment>
<evidence type="ECO:0000313" key="3">
    <source>
        <dbReference type="Proteomes" id="UP001174936"/>
    </source>
</evidence>
<sequence>MKDLNLFARIPPEIREVIYVLILTSSVPIIISHGEDAKDIAWQMGGPKYTNWFHHDARPFSALPGSGLSPAILRSCRLIYNEAIPALYGNNTFKFPQVQYKVPQLPAWDDLQRHEIPYMLPFMQHIGRGAELIRSIVIDIPDRFFIPGEVFHAAETSSYLKPLERVQQACPNLSRIGLHVERGSEFASLLGRLPHANTAHAPNANAPPSLSPLKTIPTRTAVVLSMIPELKKGQHGSLVAKEELGWLQERLRSSLVPHGVIVNWKAAGTTELLRLNELVSVRVEQSAYRKMRREYVKEVTKSLTSAGRSGAIEWKARPKEGLPVTYRSHQLP</sequence>
<organism evidence="2 3">
    <name type="scientific">Cercophora newfieldiana</name>
    <dbReference type="NCBI Taxonomy" id="92897"/>
    <lineage>
        <taxon>Eukaryota</taxon>
        <taxon>Fungi</taxon>
        <taxon>Dikarya</taxon>
        <taxon>Ascomycota</taxon>
        <taxon>Pezizomycotina</taxon>
        <taxon>Sordariomycetes</taxon>
        <taxon>Sordariomycetidae</taxon>
        <taxon>Sordariales</taxon>
        <taxon>Lasiosphaeriaceae</taxon>
        <taxon>Cercophora</taxon>
    </lineage>
</organism>